<gene>
    <name evidence="1" type="ORF">UFOVP726_22</name>
</gene>
<sequence>MSTAYRTRDQRVADDYLGSFAACSKCRQPTEHSELATFGAQCRPCFAAYCAEANTDTPPPRTPAERRAVLERLARSAGGISRNQAAERVRALRNLQASGKQLGGAQLWVLACCEQKLGIGPVIAEDVPA</sequence>
<reference evidence="1" key="1">
    <citation type="submission" date="2020-04" db="EMBL/GenBank/DDBJ databases">
        <authorList>
            <person name="Chiriac C."/>
            <person name="Salcher M."/>
            <person name="Ghai R."/>
            <person name="Kavagutti S V."/>
        </authorList>
    </citation>
    <scope>NUCLEOTIDE SEQUENCE</scope>
</reference>
<dbReference type="EMBL" id="LR796695">
    <property type="protein sequence ID" value="CAB4159794.1"/>
    <property type="molecule type" value="Genomic_DNA"/>
</dbReference>
<protein>
    <submittedName>
        <fullName evidence="1">Uncharacterized protein</fullName>
    </submittedName>
</protein>
<name>A0A6J5NX34_9CAUD</name>
<accession>A0A6J5NX34</accession>
<proteinExistence type="predicted"/>
<organism evidence="1">
    <name type="scientific">uncultured Caudovirales phage</name>
    <dbReference type="NCBI Taxonomy" id="2100421"/>
    <lineage>
        <taxon>Viruses</taxon>
        <taxon>Duplodnaviria</taxon>
        <taxon>Heunggongvirae</taxon>
        <taxon>Uroviricota</taxon>
        <taxon>Caudoviricetes</taxon>
        <taxon>Peduoviridae</taxon>
        <taxon>Maltschvirus</taxon>
        <taxon>Maltschvirus maltsch</taxon>
    </lineage>
</organism>
<evidence type="ECO:0000313" key="1">
    <source>
        <dbReference type="EMBL" id="CAB4159794.1"/>
    </source>
</evidence>